<protein>
    <submittedName>
        <fullName evidence="1">Protein of uncharacterized function (DUF497)</fullName>
    </submittedName>
</protein>
<reference evidence="1 2" key="1">
    <citation type="submission" date="2018-12" db="EMBL/GenBank/DDBJ databases">
        <authorList>
            <consortium name="Pathogen Informatics"/>
        </authorList>
    </citation>
    <scope>NUCLEOTIDE SEQUENCE [LARGE SCALE GENOMIC DNA]</scope>
    <source>
        <strain evidence="1 2">NCTC3438</strain>
    </source>
</reference>
<dbReference type="Gene3D" id="3.10.450.530">
    <property type="entry name" value="Ribonuclease toxin, BrnT, of type II toxin-antitoxin system"/>
    <property type="match status" value="1"/>
</dbReference>
<dbReference type="KEGG" id="avt:NCTC3438_01445"/>
<sequence>MEIEFDQKKNQRNIEERQLSFEMARYFHWNSAMIIADDRKDYPEPRFLAAGYVGTTARLHILVFTPIKTGIRVISFRKANAREIKKYENREKHTAD</sequence>
<dbReference type="InterPro" id="IPR007460">
    <property type="entry name" value="BrnT_toxin"/>
</dbReference>
<dbReference type="Pfam" id="PF04365">
    <property type="entry name" value="BrnT_toxin"/>
    <property type="match status" value="1"/>
</dbReference>
<dbReference type="InterPro" id="IPR038573">
    <property type="entry name" value="BrnT_sf"/>
</dbReference>
<gene>
    <name evidence="1" type="ORF">NCTC3438_01445</name>
</gene>
<evidence type="ECO:0000313" key="2">
    <source>
        <dbReference type="Proteomes" id="UP000268198"/>
    </source>
</evidence>
<accession>A0A447SRJ0</accession>
<keyword evidence="2" id="KW-1185">Reference proteome</keyword>
<dbReference type="OrthoDB" id="9802417at2"/>
<evidence type="ECO:0000313" key="1">
    <source>
        <dbReference type="EMBL" id="VEB24295.1"/>
    </source>
</evidence>
<proteinExistence type="predicted"/>
<dbReference type="Proteomes" id="UP000268198">
    <property type="component" value="Chromosome"/>
</dbReference>
<name>A0A447SRJ0_AVIVO</name>
<organism evidence="1 2">
    <name type="scientific">Avibacterium volantium</name>
    <name type="common">Pasteurella volantium</name>
    <dbReference type="NCBI Taxonomy" id="762"/>
    <lineage>
        <taxon>Bacteria</taxon>
        <taxon>Pseudomonadati</taxon>
        <taxon>Pseudomonadota</taxon>
        <taxon>Gammaproteobacteria</taxon>
        <taxon>Pasteurellales</taxon>
        <taxon>Pasteurellaceae</taxon>
        <taxon>Avibacterium</taxon>
    </lineage>
</organism>
<dbReference type="EMBL" id="LR134167">
    <property type="protein sequence ID" value="VEB24295.1"/>
    <property type="molecule type" value="Genomic_DNA"/>
</dbReference>
<dbReference type="AlphaFoldDB" id="A0A447SRJ0"/>
<dbReference type="RefSeq" id="WP_126372477.1">
    <property type="nucleotide sequence ID" value="NZ_LR134167.1"/>
</dbReference>